<dbReference type="Gene3D" id="3.90.190.10">
    <property type="entry name" value="Protein tyrosine phosphatase superfamily"/>
    <property type="match status" value="1"/>
</dbReference>
<dbReference type="WBParaSite" id="L893_g30926.t1">
    <property type="protein sequence ID" value="L893_g30926.t1"/>
    <property type="gene ID" value="L893_g30926"/>
</dbReference>
<dbReference type="SUPFAM" id="SSF52799">
    <property type="entry name" value="(Phosphotyrosine protein) phosphatases II"/>
    <property type="match status" value="1"/>
</dbReference>
<feature type="compositionally biased region" description="Basic residues" evidence="1">
    <location>
        <begin position="18"/>
        <end position="32"/>
    </location>
</feature>
<dbReference type="PROSITE" id="PS50056">
    <property type="entry name" value="TYR_PHOSPHATASE_2"/>
    <property type="match status" value="1"/>
</dbReference>
<dbReference type="InterPro" id="IPR003595">
    <property type="entry name" value="Tyr_Pase_cat"/>
</dbReference>
<dbReference type="PROSITE" id="PS00383">
    <property type="entry name" value="TYR_PHOSPHATASE_1"/>
    <property type="match status" value="1"/>
</dbReference>
<feature type="domain" description="Tyrosine specific protein phosphatases" evidence="3">
    <location>
        <begin position="309"/>
        <end position="365"/>
    </location>
</feature>
<sequence length="402" mass="46151">MPPKTTHSENNEGEEHSIRRRKNRVPAKRNLGKSKEKLSKAVARKVLSGEARPKQAVKKQKVLEKSPREGPVSLYIPPGASLCENGPRLTKEQLRPIAIKWVRRTLDKGVEGLRMEFAAQKKQVDPSLMKEFVANWPNGKNRYKDVGCLDETRVVLNPKSNNCDYIHANYVSTPQNDKRFICTQGPLDTTVFDFWRMVLQERSSIILMLCNLIEKGMKKCAEYWPQKPGDKITFDNITVLNVVTKMHELPMETASKVQIRISGICIFVDEKKAHSVDHLQWVDWPDRGVPPCDLTPIALLNQIRRTRFPIIVHCSAGIGRTGSIVMLEYMLERLMVGEEIENMDVLITQLRSQRAYSIQTDQQYLYIHRVTLEYFVKKGLITIDYGPKMGKFIADYNKHCES</sequence>
<dbReference type="SMART" id="SM00404">
    <property type="entry name" value="PTPc_motif"/>
    <property type="match status" value="1"/>
</dbReference>
<dbReference type="GO" id="GO:0004725">
    <property type="term" value="F:protein tyrosine phosphatase activity"/>
    <property type="evidence" value="ECO:0007669"/>
    <property type="project" value="InterPro"/>
</dbReference>
<dbReference type="Pfam" id="PF00102">
    <property type="entry name" value="Y_phosphatase"/>
    <property type="match status" value="1"/>
</dbReference>
<reference evidence="5" key="1">
    <citation type="submission" date="2016-11" db="UniProtKB">
        <authorList>
            <consortium name="WormBaseParasite"/>
        </authorList>
    </citation>
    <scope>IDENTIFICATION</scope>
</reference>
<organism evidence="4 5">
    <name type="scientific">Steinernema glaseri</name>
    <dbReference type="NCBI Taxonomy" id="37863"/>
    <lineage>
        <taxon>Eukaryota</taxon>
        <taxon>Metazoa</taxon>
        <taxon>Ecdysozoa</taxon>
        <taxon>Nematoda</taxon>
        <taxon>Chromadorea</taxon>
        <taxon>Rhabditida</taxon>
        <taxon>Tylenchina</taxon>
        <taxon>Panagrolaimomorpha</taxon>
        <taxon>Strongyloidoidea</taxon>
        <taxon>Steinernematidae</taxon>
        <taxon>Steinernema</taxon>
    </lineage>
</organism>
<dbReference type="InterPro" id="IPR052782">
    <property type="entry name" value="Oocyte-zygote_transition_reg"/>
</dbReference>
<dbReference type="PROSITE" id="PS50055">
    <property type="entry name" value="TYR_PHOSPHATASE_PTP"/>
    <property type="match status" value="1"/>
</dbReference>
<dbReference type="Proteomes" id="UP000095287">
    <property type="component" value="Unplaced"/>
</dbReference>
<dbReference type="AlphaFoldDB" id="A0A1I7ZXL7"/>
<dbReference type="CDD" id="cd00047">
    <property type="entry name" value="PTPc"/>
    <property type="match status" value="1"/>
</dbReference>
<evidence type="ECO:0000259" key="2">
    <source>
        <dbReference type="PROSITE" id="PS50055"/>
    </source>
</evidence>
<dbReference type="PANTHER" id="PTHR46163:SF5">
    <property type="entry name" value="TYROSINE-PROTEIN PHOSPHATASE"/>
    <property type="match status" value="1"/>
</dbReference>
<dbReference type="InterPro" id="IPR000387">
    <property type="entry name" value="Tyr_Pase_dom"/>
</dbReference>
<evidence type="ECO:0000313" key="4">
    <source>
        <dbReference type="Proteomes" id="UP000095287"/>
    </source>
</evidence>
<dbReference type="SMART" id="SM00194">
    <property type="entry name" value="PTPc"/>
    <property type="match status" value="1"/>
</dbReference>
<dbReference type="InterPro" id="IPR029021">
    <property type="entry name" value="Prot-tyrosine_phosphatase-like"/>
</dbReference>
<name>A0A1I7ZXL7_9BILA</name>
<evidence type="ECO:0000259" key="3">
    <source>
        <dbReference type="PROSITE" id="PS50056"/>
    </source>
</evidence>
<proteinExistence type="predicted"/>
<feature type="domain" description="Tyrosine-protein phosphatase" evidence="2">
    <location>
        <begin position="140"/>
        <end position="374"/>
    </location>
</feature>
<dbReference type="PANTHER" id="PTHR46163">
    <property type="entry name" value="TYROSINE-PROTEIN PHOSPHATASE-RELATED"/>
    <property type="match status" value="1"/>
</dbReference>
<evidence type="ECO:0000313" key="5">
    <source>
        <dbReference type="WBParaSite" id="L893_g30926.t1"/>
    </source>
</evidence>
<accession>A0A1I7ZXL7</accession>
<evidence type="ECO:0000256" key="1">
    <source>
        <dbReference type="SAM" id="MobiDB-lite"/>
    </source>
</evidence>
<feature type="compositionally biased region" description="Basic and acidic residues" evidence="1">
    <location>
        <begin position="1"/>
        <end position="17"/>
    </location>
</feature>
<dbReference type="InterPro" id="IPR000242">
    <property type="entry name" value="PTP_cat"/>
</dbReference>
<keyword evidence="4" id="KW-1185">Reference proteome</keyword>
<dbReference type="InterPro" id="IPR016130">
    <property type="entry name" value="Tyr_Pase_AS"/>
</dbReference>
<protein>
    <submittedName>
        <fullName evidence="5">Protein-tyrosine phosphatase</fullName>
    </submittedName>
</protein>
<feature type="region of interest" description="Disordered" evidence="1">
    <location>
        <begin position="1"/>
        <end position="70"/>
    </location>
</feature>
<dbReference type="PRINTS" id="PR00700">
    <property type="entry name" value="PRTYPHPHTASE"/>
</dbReference>